<sequence length="143" mass="15958">MTQQTQAAAKTKSISVIIDAHCHNEYADGPGHATFLLTQELLNTMQHLHALCQEHQLSEVRILRDIDWHNKEALRIQEEELVVTPGGAIWFTAYAREVDSNVETEMTAISALAEIFGETADGDTYSLATDEDDNDESDEPEDD</sequence>
<feature type="region of interest" description="Disordered" evidence="1">
    <location>
        <begin position="122"/>
        <end position="143"/>
    </location>
</feature>
<keyword evidence="3" id="KW-1185">Reference proteome</keyword>
<dbReference type="AlphaFoldDB" id="A0A1I7KKS7"/>
<proteinExistence type="predicted"/>
<dbReference type="RefSeq" id="WP_054257849.1">
    <property type="nucleotide sequence ID" value="NZ_CYIG01000061.1"/>
</dbReference>
<dbReference type="EMBL" id="FPBX01000056">
    <property type="protein sequence ID" value="SFU98038.1"/>
    <property type="molecule type" value="Genomic_DNA"/>
</dbReference>
<evidence type="ECO:0000256" key="1">
    <source>
        <dbReference type="SAM" id="MobiDB-lite"/>
    </source>
</evidence>
<protein>
    <submittedName>
        <fullName evidence="2">Uncharacterized protein</fullName>
    </submittedName>
</protein>
<feature type="compositionally biased region" description="Acidic residues" evidence="1">
    <location>
        <begin position="129"/>
        <end position="143"/>
    </location>
</feature>
<accession>A0A1I7KKS7</accession>
<reference evidence="2 3" key="1">
    <citation type="submission" date="2016-10" db="EMBL/GenBank/DDBJ databases">
        <authorList>
            <person name="de Groot N.N."/>
        </authorList>
    </citation>
    <scope>NUCLEOTIDE SEQUENCE [LARGE SCALE GENOMIC DNA]</scope>
    <source>
        <strain evidence="2 3">R-24608</strain>
    </source>
</reference>
<dbReference type="Proteomes" id="UP000183656">
    <property type="component" value="Unassembled WGS sequence"/>
</dbReference>
<organism evidence="2 3">
    <name type="scientific">Paenacidovorax caeni</name>
    <dbReference type="NCBI Taxonomy" id="343013"/>
    <lineage>
        <taxon>Bacteria</taxon>
        <taxon>Pseudomonadati</taxon>
        <taxon>Pseudomonadota</taxon>
        <taxon>Betaproteobacteria</taxon>
        <taxon>Burkholderiales</taxon>
        <taxon>Comamonadaceae</taxon>
        <taxon>Paenacidovorax</taxon>
    </lineage>
</organism>
<dbReference type="STRING" id="343013.SAMN04489707_10567"/>
<name>A0A1I7KKS7_9BURK</name>
<gene>
    <name evidence="2" type="ORF">SAMN04489707_10567</name>
</gene>
<evidence type="ECO:0000313" key="2">
    <source>
        <dbReference type="EMBL" id="SFU98038.1"/>
    </source>
</evidence>
<evidence type="ECO:0000313" key="3">
    <source>
        <dbReference type="Proteomes" id="UP000183656"/>
    </source>
</evidence>